<dbReference type="PANTHER" id="PTHR11929:SF220">
    <property type="entry name" value="FUCOSYLTRANSFERASE"/>
    <property type="match status" value="1"/>
</dbReference>
<dbReference type="GO" id="GO:0032580">
    <property type="term" value="C:Golgi cisterna membrane"/>
    <property type="evidence" value="ECO:0007669"/>
    <property type="project" value="UniProtKB-SubCell"/>
</dbReference>
<evidence type="ECO:0000256" key="2">
    <source>
        <dbReference type="ARBA" id="ARBA00004922"/>
    </source>
</evidence>
<evidence type="ECO:0000313" key="15">
    <source>
        <dbReference type="EMBL" id="KAF0976118.1"/>
    </source>
</evidence>
<dbReference type="Gene3D" id="3.40.50.11660">
    <property type="entry name" value="Glycosyl transferase family 10, C-terminal domain"/>
    <property type="match status" value="1"/>
</dbReference>
<dbReference type="EC" id="2.4.1.-" evidence="12"/>
<evidence type="ECO:0000256" key="5">
    <source>
        <dbReference type="ARBA" id="ARBA00022679"/>
    </source>
</evidence>
<comment type="pathway">
    <text evidence="2">Protein modification; protein glycosylation.</text>
</comment>
<dbReference type="PANTHER" id="PTHR11929">
    <property type="entry name" value="ALPHA- 1,3 -FUCOSYLTRANSFERASE"/>
    <property type="match status" value="1"/>
</dbReference>
<keyword evidence="7" id="KW-0735">Signal-anchor</keyword>
<reference evidence="15 16" key="1">
    <citation type="journal article" date="2019" name="Sci. Rep.">
        <title>Nanopore sequencing improves the draft genome of the human pathogenic amoeba Naegleria fowleri.</title>
        <authorList>
            <person name="Liechti N."/>
            <person name="Schurch N."/>
            <person name="Bruggmann R."/>
            <person name="Wittwer M."/>
        </authorList>
    </citation>
    <scope>NUCLEOTIDE SEQUENCE [LARGE SCALE GENOMIC DNA]</scope>
    <source>
        <strain evidence="15 16">ATCC 30894</strain>
    </source>
</reference>
<evidence type="ECO:0000259" key="14">
    <source>
        <dbReference type="Pfam" id="PF00852"/>
    </source>
</evidence>
<proteinExistence type="inferred from homology"/>
<dbReference type="RefSeq" id="XP_044560831.1">
    <property type="nucleotide sequence ID" value="XM_044708246.1"/>
</dbReference>
<keyword evidence="10" id="KW-0325">Glycoprotein</keyword>
<dbReference type="VEuPathDB" id="AmoebaDB:FDP41_004793"/>
<name>A0A6A5BPJ3_NAEFO</name>
<feature type="transmembrane region" description="Helical" evidence="12">
    <location>
        <begin position="65"/>
        <end position="87"/>
    </location>
</feature>
<evidence type="ECO:0000256" key="3">
    <source>
        <dbReference type="ARBA" id="ARBA00008919"/>
    </source>
</evidence>
<evidence type="ECO:0000256" key="9">
    <source>
        <dbReference type="ARBA" id="ARBA00023136"/>
    </source>
</evidence>
<evidence type="ECO:0000313" key="16">
    <source>
        <dbReference type="Proteomes" id="UP000444721"/>
    </source>
</evidence>
<dbReference type="UniPathway" id="UPA00378"/>
<sequence length="647" mass="73478">MAPVSGLNSILPTSSTIVHIQEEEEEAPTSNDSYKYNQGNNNGRIGNDSGLLSSSRKHKGGYMRCCFLSCLICFSLLFFVLNIYLLYHSLVSGINHGGSSSNNHPHDQQLEITTNALQHAKQECKALLGSLPPENDADHTNSLKNNVLIPTSTNNNRNANNKQTGNTIRNYLTKLPGGLTVAELRQKTFFRPQFRDITKLDESFVDPFRLIPKRPTREDPYMIQEDTTYLNQYHINDKGCGHTLDRNYSLNPVHVYGKFSGEFEGCAIRCVGDGAFNASLETDVFVNSIPHLMKEKCPHTKLYTFTMENVPIQIGSTVKLVGSTKLNTDVPVPYYSWAEYDFMKPPIPKTASAMMAVFISNCGPEKRLTILEELIQYGVTVHSYGKCMNNAKIPSQFVGGYLDQKTALTATYKFTFSAENSETDDYVTEKLFGTLSAGSVPVYLGAPNARKFSPSKKSVIYVSDFETTEQLANYLIELDRNPEKYKEYLQWKHEGPSQDFMALVDMALVHSSCRLCIRIGDHHRAMYGNRVGHEEKKKSVEQGTLSLQVRPRGEFYLKYVYLERHEQNIEKLKEKVLELYRDHSPSPGTVYSIYRLWDRLQRPIDNNDFTNGVLEQDMELEVIFTYPNHPGRGQFTLWQQRKSLLAF</sequence>
<dbReference type="InterPro" id="IPR055270">
    <property type="entry name" value="Glyco_tran_10_C"/>
</dbReference>
<dbReference type="SUPFAM" id="SSF53756">
    <property type="entry name" value="UDP-Glycosyltransferase/glycogen phosphorylase"/>
    <property type="match status" value="1"/>
</dbReference>
<keyword evidence="4 12" id="KW-0328">Glycosyltransferase</keyword>
<dbReference type="EMBL" id="VFQX01000041">
    <property type="protein sequence ID" value="KAF0976118.1"/>
    <property type="molecule type" value="Genomic_DNA"/>
</dbReference>
<dbReference type="AlphaFoldDB" id="A0A6A5BPJ3"/>
<evidence type="ECO:0000256" key="1">
    <source>
        <dbReference type="ARBA" id="ARBA00004606"/>
    </source>
</evidence>
<comment type="subcellular location">
    <subcellularLocation>
        <location evidence="11">Endomembrane system</location>
        <topology evidence="11">Single-pass membrane protein</topology>
    </subcellularLocation>
    <subcellularLocation>
        <location evidence="12">Golgi apparatus</location>
        <location evidence="12">Golgi stack membrane</location>
        <topology evidence="12">Single-pass type II membrane protein</topology>
    </subcellularLocation>
    <subcellularLocation>
        <location evidence="1">Membrane</location>
        <topology evidence="1">Single-pass type II membrane protein</topology>
    </subcellularLocation>
</comment>
<feature type="domain" description="Fucosyltransferase C-terminal" evidence="14">
    <location>
        <begin position="352"/>
        <end position="524"/>
    </location>
</feature>
<feature type="compositionally biased region" description="Low complexity" evidence="13">
    <location>
        <begin position="151"/>
        <end position="167"/>
    </location>
</feature>
<gene>
    <name evidence="15" type="ORF">FDP41_004793</name>
</gene>
<keyword evidence="6 12" id="KW-0812">Transmembrane</keyword>
<keyword evidence="12" id="KW-0333">Golgi apparatus</keyword>
<dbReference type="GO" id="GO:0008417">
    <property type="term" value="F:fucosyltransferase activity"/>
    <property type="evidence" value="ECO:0007669"/>
    <property type="project" value="InterPro"/>
</dbReference>
<evidence type="ECO:0000256" key="8">
    <source>
        <dbReference type="ARBA" id="ARBA00022989"/>
    </source>
</evidence>
<evidence type="ECO:0000256" key="7">
    <source>
        <dbReference type="ARBA" id="ARBA00022968"/>
    </source>
</evidence>
<feature type="region of interest" description="Disordered" evidence="13">
    <location>
        <begin position="129"/>
        <end position="167"/>
    </location>
</feature>
<keyword evidence="8 12" id="KW-1133">Transmembrane helix</keyword>
<keyword evidence="9 12" id="KW-0472">Membrane</keyword>
<dbReference type="VEuPathDB" id="AmoebaDB:NF0096580"/>
<feature type="compositionally biased region" description="Polar residues" evidence="13">
    <location>
        <begin position="28"/>
        <end position="48"/>
    </location>
</feature>
<organism evidence="15 16">
    <name type="scientific">Naegleria fowleri</name>
    <name type="common">Brain eating amoeba</name>
    <dbReference type="NCBI Taxonomy" id="5763"/>
    <lineage>
        <taxon>Eukaryota</taxon>
        <taxon>Discoba</taxon>
        <taxon>Heterolobosea</taxon>
        <taxon>Tetramitia</taxon>
        <taxon>Eutetramitia</taxon>
        <taxon>Vahlkampfiidae</taxon>
        <taxon>Naegleria</taxon>
    </lineage>
</organism>
<dbReference type="InterPro" id="IPR038577">
    <property type="entry name" value="GT10-like_C_sf"/>
</dbReference>
<keyword evidence="16" id="KW-1185">Reference proteome</keyword>
<dbReference type="InterPro" id="IPR001503">
    <property type="entry name" value="Glyco_trans_10"/>
</dbReference>
<evidence type="ECO:0000256" key="6">
    <source>
        <dbReference type="ARBA" id="ARBA00022692"/>
    </source>
</evidence>
<dbReference type="GeneID" id="68112011"/>
<keyword evidence="5 12" id="KW-0808">Transferase</keyword>
<dbReference type="VEuPathDB" id="AmoebaDB:NfTy_085350"/>
<comment type="caution">
    <text evidence="15">The sequence shown here is derived from an EMBL/GenBank/DDBJ whole genome shotgun (WGS) entry which is preliminary data.</text>
</comment>
<dbReference type="FunFam" id="3.40.50.11660:FF:000002">
    <property type="entry name" value="Alpha-(1,3)-fucosyltransferase"/>
    <property type="match status" value="1"/>
</dbReference>
<dbReference type="Proteomes" id="UP000444721">
    <property type="component" value="Unassembled WGS sequence"/>
</dbReference>
<evidence type="ECO:0000256" key="10">
    <source>
        <dbReference type="ARBA" id="ARBA00023180"/>
    </source>
</evidence>
<protein>
    <recommendedName>
        <fullName evidence="12">Fucosyltransferase</fullName>
        <ecNumber evidence="12">2.4.1.-</ecNumber>
    </recommendedName>
</protein>
<evidence type="ECO:0000256" key="4">
    <source>
        <dbReference type="ARBA" id="ARBA00022676"/>
    </source>
</evidence>
<evidence type="ECO:0000256" key="13">
    <source>
        <dbReference type="SAM" id="MobiDB-lite"/>
    </source>
</evidence>
<accession>A0A6A5BPJ3</accession>
<dbReference type="Pfam" id="PF00852">
    <property type="entry name" value="Glyco_transf_10"/>
    <property type="match status" value="1"/>
</dbReference>
<evidence type="ECO:0000256" key="11">
    <source>
        <dbReference type="ARBA" id="ARBA00037847"/>
    </source>
</evidence>
<feature type="region of interest" description="Disordered" evidence="13">
    <location>
        <begin position="23"/>
        <end position="48"/>
    </location>
</feature>
<evidence type="ECO:0000256" key="12">
    <source>
        <dbReference type="RuleBase" id="RU003832"/>
    </source>
</evidence>
<dbReference type="OrthoDB" id="427096at2759"/>
<comment type="similarity">
    <text evidence="3 12">Belongs to the glycosyltransferase 10 family.</text>
</comment>